<protein>
    <submittedName>
        <fullName evidence="2">PQQ-dependent sugar dehydrogenase</fullName>
    </submittedName>
</protein>
<gene>
    <name evidence="2" type="ORF">NG895_05050</name>
</gene>
<dbReference type="InterPro" id="IPR012938">
    <property type="entry name" value="Glc/Sorbosone_DH"/>
</dbReference>
<dbReference type="InterPro" id="IPR018247">
    <property type="entry name" value="EF_Hand_1_Ca_BS"/>
</dbReference>
<organism evidence="2 3">
    <name type="scientific">Aeoliella straminimaris</name>
    <dbReference type="NCBI Taxonomy" id="2954799"/>
    <lineage>
        <taxon>Bacteria</taxon>
        <taxon>Pseudomonadati</taxon>
        <taxon>Planctomycetota</taxon>
        <taxon>Planctomycetia</taxon>
        <taxon>Pirellulales</taxon>
        <taxon>Lacipirellulaceae</taxon>
        <taxon>Aeoliella</taxon>
    </lineage>
</organism>
<comment type="caution">
    <text evidence="2">The sequence shown here is derived from an EMBL/GenBank/DDBJ whole genome shotgun (WGS) entry which is preliminary data.</text>
</comment>
<dbReference type="Proteomes" id="UP001155241">
    <property type="component" value="Unassembled WGS sequence"/>
</dbReference>
<dbReference type="Gene3D" id="2.120.10.30">
    <property type="entry name" value="TolB, C-terminal domain"/>
    <property type="match status" value="1"/>
</dbReference>
<dbReference type="Gene3D" id="2.60.120.260">
    <property type="entry name" value="Galactose-binding domain-like"/>
    <property type="match status" value="2"/>
</dbReference>
<proteinExistence type="predicted"/>
<evidence type="ECO:0000313" key="3">
    <source>
        <dbReference type="Proteomes" id="UP001155241"/>
    </source>
</evidence>
<accession>A0A9X2FC66</accession>
<evidence type="ECO:0000313" key="2">
    <source>
        <dbReference type="EMBL" id="MCO6043266.1"/>
    </source>
</evidence>
<dbReference type="PANTHER" id="PTHR19328:SF75">
    <property type="entry name" value="ALDOSE SUGAR DEHYDROGENASE YLII"/>
    <property type="match status" value="1"/>
</dbReference>
<dbReference type="PANTHER" id="PTHR19328">
    <property type="entry name" value="HEDGEHOG-INTERACTING PROTEIN"/>
    <property type="match status" value="1"/>
</dbReference>
<dbReference type="Gene3D" id="2.60.120.430">
    <property type="entry name" value="Galactose-binding lectin"/>
    <property type="match status" value="1"/>
</dbReference>
<name>A0A9X2FC66_9BACT</name>
<evidence type="ECO:0000259" key="1">
    <source>
        <dbReference type="Pfam" id="PF07995"/>
    </source>
</evidence>
<dbReference type="Pfam" id="PF07995">
    <property type="entry name" value="GSDH"/>
    <property type="match status" value="1"/>
</dbReference>
<dbReference type="RefSeq" id="WP_252851368.1">
    <property type="nucleotide sequence ID" value="NZ_JAMXLR010000020.1"/>
</dbReference>
<dbReference type="InterPro" id="IPR011042">
    <property type="entry name" value="6-blade_b-propeller_TolB-like"/>
</dbReference>
<dbReference type="EMBL" id="JAMXLR010000020">
    <property type="protein sequence ID" value="MCO6043266.1"/>
    <property type="molecule type" value="Genomic_DNA"/>
</dbReference>
<dbReference type="InterPro" id="IPR011041">
    <property type="entry name" value="Quinoprot_gluc/sorb_DH_b-prop"/>
</dbReference>
<sequence length="1341" mass="143286">MLPKRHGSTKTLHIEALEPRQLLAGDTYLVNFQNDEASVPTGYVRDIGLVFGPRENGLAYGWSSDHTDQSRERSLVADQRLDTLIHVEVDATWEFVLENGTYEVTVAVGDPANNDGLHTVNIEGVNYWTNQVDTNVAMQMTKQVTVSDGRLTLDVGAAANKDTRVDFIQIVGVNPGNPGAPAAPLVTEPSFDGQEVNPADVHMEAILFSDPNGDGHLSSDWEIWTTGDSPEPVWQTLGIQGVERLHTHLGDGFFQNDRAGEITLDENTDYELRVRFRDDTGSVSDYSSRLFHTAAASVIFPLQLEDVADSPTPNWTNALGVPVDLPTAAGILSSTDPIIAFDSDVGTASDSPGGEQAFNVLDGNSGTKYLNFAEFNTGFIVTPDVASVARSFRITTANDAVERDPDSYIIYGTNDPITSFAHGNGRDEDWTLITSGNLSLPNAREADGGVVSFANAASYTSYKVVFPSVKDPDNANSMQLADFELYTNTNGIGSGLLAPGMFIIPIQDVDGGPSSGSPGAEGPLNAIDGNANTKYLNFGAARSGLIVTPSDPNSVVSSFRITTANDAEGRDPAAWEIYGTNSAINSTNHGFGDGEPWTLIDSGTVDLPLARNADGPVVAVDNDTPYSSYKIVFTELRDPNAGDMQIAEIQFFGEGEATGTPPSLRLEDGATGDPLLDITGTGSAGNVVTDYPGLTEHVNVRVVIAAGSQSLNLMQSDLEFVEANGQQHTIFLPAVTLAPMQELELWVASSGATYFADPGDLVPNFSQLAREANLDIPYVTTKPGFVIEEVSNDYRLPVNITFVPDPGPNPDDPLYYVTELYGSIQVVTRDGTKHEFATALLDYNPTGPISGSGEQGLTGLAVIRDEVDSDIYHLYVGMLADNGNPPGGPVHYPKVEHLTSTAGGLSMDSREVLLNMQPETQGQSHQISNITIGPDGMLYVHNGDGFDASTAQDLDQFRGKVLRMTRDGDAPADNPFYIAGDGITARDYVWAYGFRNPFGGAWRASDGKHYEVENGPSVDRFAQVNPGVNYLWDGSNASMQNFAIYNWNPSTAPVNITFVQPETFGGSALPASMQDHAFISESGPTYAQGPQANGKRLTEFVLDENGDLVEGPTPLVEYVGNGHASVVALAAGPDGLYFSELYEDSGDNGPTATGARIYRVRYVNPQPGDYDIDGDVDLDDYSVWKNAFDSNLLLAADGNGNGVVDLVDYTIWRNNLGSGVAPAMTSDSQPEVATIQTRKSGTDVPTDSDTVSDAPATEFTKSVMPFGRSSRSVGAAHREAFVNGSSSAESTPDPTTLLLAVAQQAPSQGTTPRDLALADMDDFVSTSSADFDFGDTLDTEL</sequence>
<dbReference type="SUPFAM" id="SSF50952">
    <property type="entry name" value="Soluble quinoprotein glucose dehydrogenase"/>
    <property type="match status" value="1"/>
</dbReference>
<dbReference type="PROSITE" id="PS00018">
    <property type="entry name" value="EF_HAND_1"/>
    <property type="match status" value="1"/>
</dbReference>
<dbReference type="SUPFAM" id="SSF49785">
    <property type="entry name" value="Galactose-binding domain-like"/>
    <property type="match status" value="1"/>
</dbReference>
<dbReference type="InterPro" id="IPR008979">
    <property type="entry name" value="Galactose-bd-like_sf"/>
</dbReference>
<keyword evidence="3" id="KW-1185">Reference proteome</keyword>
<reference evidence="2" key="1">
    <citation type="submission" date="2022-06" db="EMBL/GenBank/DDBJ databases">
        <title>Aeoliella straminimaris, a novel planctomycete from sediments.</title>
        <authorList>
            <person name="Vitorino I.R."/>
            <person name="Lage O.M."/>
        </authorList>
    </citation>
    <scope>NUCLEOTIDE SEQUENCE</scope>
    <source>
        <strain evidence="2">ICT_H6.2</strain>
    </source>
</reference>
<feature type="domain" description="Glucose/Sorbosone dehydrogenase" evidence="1">
    <location>
        <begin position="814"/>
        <end position="1071"/>
    </location>
</feature>